<feature type="compositionally biased region" description="Acidic residues" evidence="1">
    <location>
        <begin position="240"/>
        <end position="266"/>
    </location>
</feature>
<dbReference type="AlphaFoldDB" id="A0A6G1LIJ1"/>
<organism evidence="2 3">
    <name type="scientific">Teratosphaeria nubilosa</name>
    <dbReference type="NCBI Taxonomy" id="161662"/>
    <lineage>
        <taxon>Eukaryota</taxon>
        <taxon>Fungi</taxon>
        <taxon>Dikarya</taxon>
        <taxon>Ascomycota</taxon>
        <taxon>Pezizomycotina</taxon>
        <taxon>Dothideomycetes</taxon>
        <taxon>Dothideomycetidae</taxon>
        <taxon>Mycosphaerellales</taxon>
        <taxon>Teratosphaeriaceae</taxon>
        <taxon>Teratosphaeria</taxon>
    </lineage>
</organism>
<evidence type="ECO:0000313" key="3">
    <source>
        <dbReference type="Proteomes" id="UP000799436"/>
    </source>
</evidence>
<dbReference type="Proteomes" id="UP000799436">
    <property type="component" value="Unassembled WGS sequence"/>
</dbReference>
<protein>
    <submittedName>
        <fullName evidence="2">Uncharacterized protein</fullName>
    </submittedName>
</protein>
<name>A0A6G1LIJ1_9PEZI</name>
<feature type="compositionally biased region" description="Basic and acidic residues" evidence="1">
    <location>
        <begin position="1"/>
        <end position="20"/>
    </location>
</feature>
<proteinExistence type="predicted"/>
<reference evidence="2" key="1">
    <citation type="journal article" date="2020" name="Stud. Mycol.">
        <title>101 Dothideomycetes genomes: a test case for predicting lifestyles and emergence of pathogens.</title>
        <authorList>
            <person name="Haridas S."/>
            <person name="Albert R."/>
            <person name="Binder M."/>
            <person name="Bloem J."/>
            <person name="Labutti K."/>
            <person name="Salamov A."/>
            <person name="Andreopoulos B."/>
            <person name="Baker S."/>
            <person name="Barry K."/>
            <person name="Bills G."/>
            <person name="Bluhm B."/>
            <person name="Cannon C."/>
            <person name="Castanera R."/>
            <person name="Culley D."/>
            <person name="Daum C."/>
            <person name="Ezra D."/>
            <person name="Gonzalez J."/>
            <person name="Henrissat B."/>
            <person name="Kuo A."/>
            <person name="Liang C."/>
            <person name="Lipzen A."/>
            <person name="Lutzoni F."/>
            <person name="Magnuson J."/>
            <person name="Mondo S."/>
            <person name="Nolan M."/>
            <person name="Ohm R."/>
            <person name="Pangilinan J."/>
            <person name="Park H.-J."/>
            <person name="Ramirez L."/>
            <person name="Alfaro M."/>
            <person name="Sun H."/>
            <person name="Tritt A."/>
            <person name="Yoshinaga Y."/>
            <person name="Zwiers L.-H."/>
            <person name="Turgeon B."/>
            <person name="Goodwin S."/>
            <person name="Spatafora J."/>
            <person name="Crous P."/>
            <person name="Grigoriev I."/>
        </authorList>
    </citation>
    <scope>NUCLEOTIDE SEQUENCE</scope>
    <source>
        <strain evidence="2">CBS 116005</strain>
    </source>
</reference>
<evidence type="ECO:0000313" key="2">
    <source>
        <dbReference type="EMBL" id="KAF2772392.1"/>
    </source>
</evidence>
<dbReference type="OrthoDB" id="10441827at2759"/>
<evidence type="ECO:0000256" key="1">
    <source>
        <dbReference type="SAM" id="MobiDB-lite"/>
    </source>
</evidence>
<feature type="region of interest" description="Disordered" evidence="1">
    <location>
        <begin position="1"/>
        <end position="74"/>
    </location>
</feature>
<keyword evidence="3" id="KW-1185">Reference proteome</keyword>
<feature type="compositionally biased region" description="Basic and acidic residues" evidence="1">
    <location>
        <begin position="204"/>
        <end position="228"/>
    </location>
</feature>
<gene>
    <name evidence="2" type="ORF">EJ03DRAFT_324810</name>
</gene>
<feature type="region of interest" description="Disordered" evidence="1">
    <location>
        <begin position="165"/>
        <end position="266"/>
    </location>
</feature>
<feature type="compositionally biased region" description="Basic and acidic residues" evidence="1">
    <location>
        <begin position="166"/>
        <end position="179"/>
    </location>
</feature>
<sequence>MADARSLLREERARRDKEAAARQGNKKRKADSIDSPKVAEERKKSRPEQQHSRDVANDERLLESELNPRHIVPREGIITAEQVQMGTQALELGDKLDHLTPPGSPDHGAATKLAPPEADIDADEMAAFEAELIAMDAQNQRTNTNIAAAAQATISAKPMTAVEVAAKAREEQSRQRALGEEEAEDDKADAARMLEEEFEEMEGLEERVRVLRERREALRKGGGEREESAGVQGGAGGEGDAAEVEEEDEDEEDEDEDEEDDFFARR</sequence>
<feature type="region of interest" description="Disordered" evidence="1">
    <location>
        <begin position="89"/>
        <end position="113"/>
    </location>
</feature>
<dbReference type="EMBL" id="ML995815">
    <property type="protein sequence ID" value="KAF2772392.1"/>
    <property type="molecule type" value="Genomic_DNA"/>
</dbReference>
<accession>A0A6G1LIJ1</accession>
<feature type="compositionally biased region" description="Basic and acidic residues" evidence="1">
    <location>
        <begin position="30"/>
        <end position="68"/>
    </location>
</feature>